<proteinExistence type="inferred from homology"/>
<dbReference type="Proteomes" id="UP000480684">
    <property type="component" value="Unassembled WGS sequence"/>
</dbReference>
<dbReference type="RefSeq" id="WP_163677495.1">
    <property type="nucleotide sequence ID" value="NZ_JAAIYP010000034.1"/>
</dbReference>
<sequence>MIVRIRHIKKATGANGEAYYYDRISGKRIKAPYGTAEFVAEVAELRKAAEAAKQETTKPEGTWGWLVQYWKSTPEWREHLQDSTKRDYQKVLNYLSSIDGVPLRAIDAARVVKIRNKAYDQHKRRFANYVLAVISRAWNIGAAAGKVPHGNPTNKEQKIRRPKGLPDKNRPWTAAEFSTVFSAMPHHLQVAMALALWAGWREGDVCRMKRSAYDGSSIQGRQGKTGDMVRLPCHSSLKAIIDAELKRQPRTPEAPLVITMRGGHFTESGFKASFFKVMRVLKAAGAVQPGLTFHGLRTTLATMIADAGGDTRDIAAALGHATEAMAAHYARHAEKRRRAARAIEMIDPGKGGEK</sequence>
<evidence type="ECO:0000313" key="7">
    <source>
        <dbReference type="EMBL" id="NFV80062.1"/>
    </source>
</evidence>
<dbReference type="EMBL" id="JAAIYP010000034">
    <property type="protein sequence ID" value="NFV80062.1"/>
    <property type="molecule type" value="Genomic_DNA"/>
</dbReference>
<accession>A0A7C9QTF8</accession>
<keyword evidence="2" id="KW-0229">DNA integration</keyword>
<dbReference type="Gene3D" id="1.10.150.130">
    <property type="match status" value="1"/>
</dbReference>
<dbReference type="Pfam" id="PF00589">
    <property type="entry name" value="Phage_integrase"/>
    <property type="match status" value="1"/>
</dbReference>
<dbReference type="GO" id="GO:0003677">
    <property type="term" value="F:DNA binding"/>
    <property type="evidence" value="ECO:0007669"/>
    <property type="project" value="UniProtKB-KW"/>
</dbReference>
<evidence type="ECO:0000256" key="3">
    <source>
        <dbReference type="ARBA" id="ARBA00023125"/>
    </source>
</evidence>
<dbReference type="PANTHER" id="PTHR30629:SF2">
    <property type="entry name" value="PROPHAGE INTEGRASE INTS-RELATED"/>
    <property type="match status" value="1"/>
</dbReference>
<protein>
    <submittedName>
        <fullName evidence="7">Tyrosine-type recombinase/integrase</fullName>
    </submittedName>
</protein>
<keyword evidence="4" id="KW-0233">DNA recombination</keyword>
<dbReference type="InterPro" id="IPR013762">
    <property type="entry name" value="Integrase-like_cat_sf"/>
</dbReference>
<dbReference type="InterPro" id="IPR002104">
    <property type="entry name" value="Integrase_catalytic"/>
</dbReference>
<dbReference type="GO" id="GO:0015074">
    <property type="term" value="P:DNA integration"/>
    <property type="evidence" value="ECO:0007669"/>
    <property type="project" value="UniProtKB-KW"/>
</dbReference>
<dbReference type="GO" id="GO:0006310">
    <property type="term" value="P:DNA recombination"/>
    <property type="evidence" value="ECO:0007669"/>
    <property type="project" value="UniProtKB-KW"/>
</dbReference>
<comment type="caution">
    <text evidence="7">The sequence shown here is derived from an EMBL/GenBank/DDBJ whole genome shotgun (WGS) entry which is preliminary data.</text>
</comment>
<dbReference type="AlphaFoldDB" id="A0A7C9QTF8"/>
<name>A0A7C9QTF8_9PROT</name>
<dbReference type="InterPro" id="IPR010998">
    <property type="entry name" value="Integrase_recombinase_N"/>
</dbReference>
<dbReference type="Gene3D" id="1.10.443.10">
    <property type="entry name" value="Intergrase catalytic core"/>
    <property type="match status" value="1"/>
</dbReference>
<evidence type="ECO:0000256" key="5">
    <source>
        <dbReference type="SAM" id="MobiDB-lite"/>
    </source>
</evidence>
<keyword evidence="3" id="KW-0238">DNA-binding</keyword>
<evidence type="ECO:0000256" key="2">
    <source>
        <dbReference type="ARBA" id="ARBA00022908"/>
    </source>
</evidence>
<dbReference type="InterPro" id="IPR011010">
    <property type="entry name" value="DNA_brk_join_enz"/>
</dbReference>
<gene>
    <name evidence="7" type="ORF">G4223_08060</name>
</gene>
<feature type="region of interest" description="Disordered" evidence="5">
    <location>
        <begin position="147"/>
        <end position="168"/>
    </location>
</feature>
<dbReference type="SUPFAM" id="SSF56349">
    <property type="entry name" value="DNA breaking-rejoining enzymes"/>
    <property type="match status" value="1"/>
</dbReference>
<comment type="similarity">
    <text evidence="1">Belongs to the 'phage' integrase family.</text>
</comment>
<dbReference type="PANTHER" id="PTHR30629">
    <property type="entry name" value="PROPHAGE INTEGRASE"/>
    <property type="match status" value="1"/>
</dbReference>
<keyword evidence="8" id="KW-1185">Reference proteome</keyword>
<evidence type="ECO:0000256" key="4">
    <source>
        <dbReference type="ARBA" id="ARBA00023172"/>
    </source>
</evidence>
<organism evidence="7 8">
    <name type="scientific">Magnetospirillum aberrantis SpK</name>
    <dbReference type="NCBI Taxonomy" id="908842"/>
    <lineage>
        <taxon>Bacteria</taxon>
        <taxon>Pseudomonadati</taxon>
        <taxon>Pseudomonadota</taxon>
        <taxon>Alphaproteobacteria</taxon>
        <taxon>Rhodospirillales</taxon>
        <taxon>Rhodospirillaceae</taxon>
        <taxon>Magnetospirillum</taxon>
    </lineage>
</organism>
<dbReference type="PROSITE" id="PS51898">
    <property type="entry name" value="TYR_RECOMBINASE"/>
    <property type="match status" value="1"/>
</dbReference>
<evidence type="ECO:0000256" key="1">
    <source>
        <dbReference type="ARBA" id="ARBA00008857"/>
    </source>
</evidence>
<feature type="compositionally biased region" description="Basic and acidic residues" evidence="5">
    <location>
        <begin position="155"/>
        <end position="168"/>
    </location>
</feature>
<evidence type="ECO:0000259" key="6">
    <source>
        <dbReference type="PROSITE" id="PS51898"/>
    </source>
</evidence>
<evidence type="ECO:0000313" key="8">
    <source>
        <dbReference type="Proteomes" id="UP000480684"/>
    </source>
</evidence>
<feature type="domain" description="Tyr recombinase" evidence="6">
    <location>
        <begin position="167"/>
        <end position="342"/>
    </location>
</feature>
<reference evidence="7 8" key="1">
    <citation type="submission" date="2020-02" db="EMBL/GenBank/DDBJ databases">
        <authorList>
            <person name="Dziuba M."/>
            <person name="Kuznetsov B."/>
            <person name="Mardanov A."/>
            <person name="Ravin N."/>
            <person name="Grouzdev D."/>
        </authorList>
    </citation>
    <scope>NUCLEOTIDE SEQUENCE [LARGE SCALE GENOMIC DNA]</scope>
    <source>
        <strain evidence="7 8">SpK</strain>
    </source>
</reference>
<dbReference type="InterPro" id="IPR050808">
    <property type="entry name" value="Phage_Integrase"/>
</dbReference>